<evidence type="ECO:0000313" key="2">
    <source>
        <dbReference type="Proteomes" id="UP000034103"/>
    </source>
</evidence>
<organism evidence="1 2">
    <name type="scientific">Microcystis aeruginosa NIES-2549</name>
    <dbReference type="NCBI Taxonomy" id="1641812"/>
    <lineage>
        <taxon>Bacteria</taxon>
        <taxon>Bacillati</taxon>
        <taxon>Cyanobacteriota</taxon>
        <taxon>Cyanophyceae</taxon>
        <taxon>Oscillatoriophycideae</taxon>
        <taxon>Chroococcales</taxon>
        <taxon>Microcystaceae</taxon>
        <taxon>Microcystis</taxon>
    </lineage>
</organism>
<proteinExistence type="predicted"/>
<accession>A0A0F6RMB1</accession>
<dbReference type="Proteomes" id="UP000034103">
    <property type="component" value="Chromosome"/>
</dbReference>
<dbReference type="HOGENOM" id="CLU_3272755_0_0_3"/>
<dbReference type="EMBL" id="CP011304">
    <property type="protein sequence ID" value="AKE65400.1"/>
    <property type="molecule type" value="Genomic_DNA"/>
</dbReference>
<gene>
    <name evidence="1" type="ORF">MYAER_3060</name>
</gene>
<dbReference type="AlphaFoldDB" id="A0A0F6RMB1"/>
<evidence type="ECO:0000313" key="1">
    <source>
        <dbReference type="EMBL" id="AKE65400.1"/>
    </source>
</evidence>
<sequence>MGLKKFCTDSHYKKSIAQVAGKVKSFPINYGLAEKVGAIAG</sequence>
<name>A0A0F6RMB1_MICAE</name>
<reference evidence="1 2" key="1">
    <citation type="journal article" date="2015" name="Genome Announc.">
        <title>Complete Genome Sequence of Microcystis aeruginosa NIES-2549, a Bloom-Forming Cyanobacterium from Lake Kasumigaura, Japan.</title>
        <authorList>
            <person name="Yamaguchi H."/>
            <person name="Suzuki S."/>
            <person name="Tanabe Y."/>
            <person name="Osana Y."/>
            <person name="Shimura Y."/>
            <person name="Ishida K."/>
            <person name="Kawachi M."/>
        </authorList>
    </citation>
    <scope>NUCLEOTIDE SEQUENCE [LARGE SCALE GENOMIC DNA]</scope>
    <source>
        <strain evidence="1 2">NIES-2549</strain>
    </source>
</reference>
<protein>
    <submittedName>
        <fullName evidence="1">Uncharacterized protein</fullName>
    </submittedName>
</protein>
<dbReference type="PATRIC" id="fig|1641812.3.peg.3166"/>